<name>A0AC35GBC8_9BILA</name>
<proteinExistence type="predicted"/>
<dbReference type="WBParaSite" id="PS1159_v2.g3001.t1">
    <property type="protein sequence ID" value="PS1159_v2.g3001.t1"/>
    <property type="gene ID" value="PS1159_v2.g3001"/>
</dbReference>
<organism evidence="1 2">
    <name type="scientific">Panagrolaimus sp. PS1159</name>
    <dbReference type="NCBI Taxonomy" id="55785"/>
    <lineage>
        <taxon>Eukaryota</taxon>
        <taxon>Metazoa</taxon>
        <taxon>Ecdysozoa</taxon>
        <taxon>Nematoda</taxon>
        <taxon>Chromadorea</taxon>
        <taxon>Rhabditida</taxon>
        <taxon>Tylenchina</taxon>
        <taxon>Panagrolaimomorpha</taxon>
        <taxon>Panagrolaimoidea</taxon>
        <taxon>Panagrolaimidae</taxon>
        <taxon>Panagrolaimus</taxon>
    </lineage>
</organism>
<dbReference type="Proteomes" id="UP000887580">
    <property type="component" value="Unplaced"/>
</dbReference>
<protein>
    <submittedName>
        <fullName evidence="2">Uncharacterized protein</fullName>
    </submittedName>
</protein>
<evidence type="ECO:0000313" key="2">
    <source>
        <dbReference type="WBParaSite" id="PS1159_v2.g3001.t1"/>
    </source>
</evidence>
<reference evidence="2" key="1">
    <citation type="submission" date="2022-11" db="UniProtKB">
        <authorList>
            <consortium name="WormBaseParasite"/>
        </authorList>
    </citation>
    <scope>IDENTIFICATION</scope>
</reference>
<sequence length="224" mass="25122">MAVCVELKLTLLAFIFIEAALAETLKNEITLDWNNHPNGTYSLAQAINDFGNMKKSRWDETKVDITDAGKDNTRGCRVKMLPNELSEGGCGAEANIEPGQEYEVDFDMKFHSQFSWSGEFSWSGGGKVGFGFKMGQGNKTGCRPAWDGNGGSLRLVWIASGDRVFLRPYVYHYQMPKQCGDFFNKTYPVTENLKKGSWYHVSIYAKSNTGKNSDGWIRIVINND</sequence>
<accession>A0AC35GBC8</accession>
<evidence type="ECO:0000313" key="1">
    <source>
        <dbReference type="Proteomes" id="UP000887580"/>
    </source>
</evidence>